<protein>
    <submittedName>
        <fullName evidence="1">Protein containing RNase H domain</fullName>
    </submittedName>
</protein>
<evidence type="ECO:0000313" key="1">
    <source>
        <dbReference type="EMBL" id="MAA19791.1"/>
    </source>
</evidence>
<dbReference type="EMBL" id="GFPF01008645">
    <property type="protein sequence ID" value="MAA19791.1"/>
    <property type="molecule type" value="Transcribed_RNA"/>
</dbReference>
<proteinExistence type="predicted"/>
<organism evidence="1">
    <name type="scientific">Rhipicephalus zambeziensis</name>
    <dbReference type="NCBI Taxonomy" id="60191"/>
    <lineage>
        <taxon>Eukaryota</taxon>
        <taxon>Metazoa</taxon>
        <taxon>Ecdysozoa</taxon>
        <taxon>Arthropoda</taxon>
        <taxon>Chelicerata</taxon>
        <taxon>Arachnida</taxon>
        <taxon>Acari</taxon>
        <taxon>Parasitiformes</taxon>
        <taxon>Ixodida</taxon>
        <taxon>Ixodoidea</taxon>
        <taxon>Ixodidae</taxon>
        <taxon>Rhipicephalinae</taxon>
        <taxon>Rhipicephalus</taxon>
        <taxon>Rhipicephalus</taxon>
    </lineage>
</organism>
<name>A0A224YYU1_9ACAR</name>
<sequence length="119" mass="13522">MHVHTDGSVTPCLSTTAFVVPQLDISRQYILDHNSSSTPAELVAIREAVRFVSGQAPRKWTTFSCKIRIASPQFMLKKRTILRIGFRNHTGIRSHATEWSHGHCPIGTWTLWLGRQRAR</sequence>
<reference evidence="1" key="1">
    <citation type="journal article" date="2017" name="Parasit. Vectors">
        <title>Sialotranscriptomics of Rhipicephalus zambeziensis reveals intricate expression profiles of secretory proteins and suggests tight temporal transcriptional regulation during blood-feeding.</title>
        <authorList>
            <person name="de Castro M.H."/>
            <person name="de Klerk D."/>
            <person name="Pienaar R."/>
            <person name="Rees D.J.G."/>
            <person name="Mans B.J."/>
        </authorList>
    </citation>
    <scope>NUCLEOTIDE SEQUENCE</scope>
    <source>
        <tissue evidence="1">Salivary glands</tissue>
    </source>
</reference>
<accession>A0A224YYU1</accession>
<dbReference type="AlphaFoldDB" id="A0A224YYU1"/>